<evidence type="ECO:0000256" key="1">
    <source>
        <dbReference type="ARBA" id="ARBA00007689"/>
    </source>
</evidence>
<keyword evidence="4" id="KW-1185">Reference proteome</keyword>
<dbReference type="Proteomes" id="UP001305606">
    <property type="component" value="Chromosome"/>
</dbReference>
<evidence type="ECO:0000313" key="3">
    <source>
        <dbReference type="EMBL" id="WNE95244.1"/>
    </source>
</evidence>
<evidence type="ECO:0000259" key="2">
    <source>
        <dbReference type="Pfam" id="PF03795"/>
    </source>
</evidence>
<dbReference type="RefSeq" id="WP_311034597.1">
    <property type="nucleotide sequence ID" value="NZ_CP117522.1"/>
</dbReference>
<proteinExistence type="inferred from homology"/>
<sequence length="97" mass="10708">MPVFAVIYTYTDDTAGRDEHRPAHKEYLGALGDRGVNLCSGPFGPDEAPGALLLIRADTKEEAVRHTEDDPFRRHSLVGAVTAWEWTPMLGRLAAEM</sequence>
<feature type="domain" description="YCII-related" evidence="2">
    <location>
        <begin position="5"/>
        <end position="87"/>
    </location>
</feature>
<name>A0ABY9UZG2_9ACTN</name>
<dbReference type="InterPro" id="IPR011008">
    <property type="entry name" value="Dimeric_a/b-barrel"/>
</dbReference>
<accession>A0ABY9UZG2</accession>
<evidence type="ECO:0000313" key="4">
    <source>
        <dbReference type="Proteomes" id="UP001305606"/>
    </source>
</evidence>
<reference evidence="3 4" key="1">
    <citation type="submission" date="2023-02" db="EMBL/GenBank/DDBJ databases">
        <title>Streptomyces sp. SCA4-21 with antifungal activity against Fusarium oxysporum f. sp. cubense, Streptomyces sp. SCA2-17 with antifungal activity against Fusarium oxysporum f. sp. cubense.</title>
        <authorList>
            <person name="Qi D."/>
        </authorList>
    </citation>
    <scope>NUCLEOTIDE SEQUENCE [LARGE SCALE GENOMIC DNA]</scope>
    <source>
        <strain evidence="3 4">SCA4-21</strain>
    </source>
</reference>
<dbReference type="Gene3D" id="3.30.70.1060">
    <property type="entry name" value="Dimeric alpha+beta barrel"/>
    <property type="match status" value="1"/>
</dbReference>
<protein>
    <submittedName>
        <fullName evidence="3">YciI family protein</fullName>
    </submittedName>
</protein>
<dbReference type="Pfam" id="PF03795">
    <property type="entry name" value="YCII"/>
    <property type="match status" value="1"/>
</dbReference>
<comment type="similarity">
    <text evidence="1">Belongs to the YciI family.</text>
</comment>
<gene>
    <name evidence="3" type="ORF">PS467_07715</name>
</gene>
<dbReference type="SUPFAM" id="SSF54909">
    <property type="entry name" value="Dimeric alpha+beta barrel"/>
    <property type="match status" value="1"/>
</dbReference>
<dbReference type="EMBL" id="CP117522">
    <property type="protein sequence ID" value="WNE95244.1"/>
    <property type="molecule type" value="Genomic_DNA"/>
</dbReference>
<organism evidence="3 4">
    <name type="scientific">Streptomyces luomodiensis</name>
    <dbReference type="NCBI Taxonomy" id="3026192"/>
    <lineage>
        <taxon>Bacteria</taxon>
        <taxon>Bacillati</taxon>
        <taxon>Actinomycetota</taxon>
        <taxon>Actinomycetes</taxon>
        <taxon>Kitasatosporales</taxon>
        <taxon>Streptomycetaceae</taxon>
        <taxon>Streptomyces</taxon>
    </lineage>
</organism>
<dbReference type="InterPro" id="IPR005545">
    <property type="entry name" value="YCII"/>
</dbReference>